<feature type="domain" description="Metallo-beta-lactamase" evidence="1">
    <location>
        <begin position="32"/>
        <end position="197"/>
    </location>
</feature>
<dbReference type="InterPro" id="IPR036866">
    <property type="entry name" value="RibonucZ/Hydroxyglut_hydro"/>
</dbReference>
<dbReference type="AlphaFoldDB" id="A0A3E2DHI4"/>
<dbReference type="Pfam" id="PF00753">
    <property type="entry name" value="Lactamase_B"/>
    <property type="match status" value="1"/>
</dbReference>
<reference evidence="2 3" key="1">
    <citation type="submission" date="2017-07" db="EMBL/GenBank/DDBJ databases">
        <authorList>
            <person name="Sun Z.S."/>
            <person name="Albrecht U."/>
            <person name="Echele G."/>
            <person name="Lee C.C."/>
        </authorList>
    </citation>
    <scope>NUCLEOTIDE SEQUENCE [LARGE SCALE GENOMIC DNA]</scope>
    <source>
        <strain evidence="2 3">P16-029</strain>
    </source>
</reference>
<evidence type="ECO:0000259" key="1">
    <source>
        <dbReference type="SMART" id="SM00849"/>
    </source>
</evidence>
<evidence type="ECO:0000313" key="3">
    <source>
        <dbReference type="Proteomes" id="UP000259211"/>
    </source>
</evidence>
<dbReference type="CDD" id="cd06262">
    <property type="entry name" value="metallo-hydrolase-like_MBL-fold"/>
    <property type="match status" value="1"/>
</dbReference>
<dbReference type="PANTHER" id="PTHR46233">
    <property type="entry name" value="HYDROXYACYLGLUTATHIONE HYDROLASE GLOC"/>
    <property type="match status" value="1"/>
</dbReference>
<dbReference type="SUPFAM" id="SSF56281">
    <property type="entry name" value="Metallo-hydrolase/oxidoreductase"/>
    <property type="match status" value="1"/>
</dbReference>
<name>A0A3E2DHI4_9ACTN</name>
<dbReference type="PANTHER" id="PTHR46233:SF1">
    <property type="entry name" value="CONSERVED PROTEIN"/>
    <property type="match status" value="1"/>
</dbReference>
<dbReference type="SMART" id="SM00849">
    <property type="entry name" value="Lactamase_B"/>
    <property type="match status" value="1"/>
</dbReference>
<dbReference type="InterPro" id="IPR001279">
    <property type="entry name" value="Metallo-B-lactamas"/>
</dbReference>
<keyword evidence="2" id="KW-0378">Hydrolase</keyword>
<sequence length="218" mass="23272">MTLHHVGPVPGAEFIRVNEDIDLIKVSVGPMDNNAYLIRPEAGPAILVDAAAEPGRLKALVGDDEVGAVITTHRHSDHTGALADVIAATGAQPWCGKPDAEAIEASTGVTCRTVWDGDVFRLGDIELDVIGLVGHTRGSIALRLRGNPSDHILTGDSLFPGGPGRVQNDTQFATLMADLEKKVFGVYNDETVIWPGHGLPTTLGAERPHLGEWRERGW</sequence>
<dbReference type="Gene3D" id="3.60.15.10">
    <property type="entry name" value="Ribonuclease Z/Hydroxyacylglutathione hydrolase-like"/>
    <property type="match status" value="1"/>
</dbReference>
<dbReference type="InterPro" id="IPR051453">
    <property type="entry name" value="MBL_Glyoxalase_II"/>
</dbReference>
<accession>A0A3E2DHI4</accession>
<comment type="caution">
    <text evidence="2">The sequence shown here is derived from an EMBL/GenBank/DDBJ whole genome shotgun (WGS) entry which is preliminary data.</text>
</comment>
<proteinExistence type="predicted"/>
<dbReference type="Proteomes" id="UP000259211">
    <property type="component" value="Unassembled WGS sequence"/>
</dbReference>
<evidence type="ECO:0000313" key="2">
    <source>
        <dbReference type="EMBL" id="RFT44413.1"/>
    </source>
</evidence>
<dbReference type="RefSeq" id="WP_065673951.1">
    <property type="nucleotide sequence ID" value="NZ_JASORL010000024.1"/>
</dbReference>
<dbReference type="GO" id="GO:0016787">
    <property type="term" value="F:hydrolase activity"/>
    <property type="evidence" value="ECO:0007669"/>
    <property type="project" value="UniProtKB-KW"/>
</dbReference>
<protein>
    <submittedName>
        <fullName evidence="2">MBL fold metallo-hydrolase</fullName>
    </submittedName>
</protein>
<gene>
    <name evidence="2" type="ORF">CHT91_06090</name>
</gene>
<organism evidence="2 3">
    <name type="scientific">Cutibacterium avidum</name>
    <dbReference type="NCBI Taxonomy" id="33010"/>
    <lineage>
        <taxon>Bacteria</taxon>
        <taxon>Bacillati</taxon>
        <taxon>Actinomycetota</taxon>
        <taxon>Actinomycetes</taxon>
        <taxon>Propionibacteriales</taxon>
        <taxon>Propionibacteriaceae</taxon>
        <taxon>Cutibacterium</taxon>
    </lineage>
</organism>
<dbReference type="EMBL" id="NOWI01000005">
    <property type="protein sequence ID" value="RFT44413.1"/>
    <property type="molecule type" value="Genomic_DNA"/>
</dbReference>